<sequence length="152" mass="17582">MESTRHNIQDESEVEKEARPPPQAQEKKDEGSLVTNKRARHLDLSQTAGIKASHRVADRALRPRQWSPRRPGRCLDSVTQPKATQRFRHGPDRPASMSQLSITTRHFGKVTMGFLEHGTVRRYHEVHGHDWLPVNERLSWKRSRLRDSGKEP</sequence>
<dbReference type="GeneID" id="98121923"/>
<dbReference type="EMBL" id="JAZGUE010000001">
    <property type="protein sequence ID" value="KAL2271780.1"/>
    <property type="molecule type" value="Genomic_DNA"/>
</dbReference>
<feature type="compositionally biased region" description="Basic and acidic residues" evidence="1">
    <location>
        <begin position="1"/>
        <end position="31"/>
    </location>
</feature>
<organism evidence="2 3">
    <name type="scientific">Remersonia thermophila</name>
    <dbReference type="NCBI Taxonomy" id="72144"/>
    <lineage>
        <taxon>Eukaryota</taxon>
        <taxon>Fungi</taxon>
        <taxon>Dikarya</taxon>
        <taxon>Ascomycota</taxon>
        <taxon>Pezizomycotina</taxon>
        <taxon>Sordariomycetes</taxon>
        <taxon>Sordariomycetidae</taxon>
        <taxon>Sordariales</taxon>
        <taxon>Sordariales incertae sedis</taxon>
        <taxon>Remersonia</taxon>
    </lineage>
</organism>
<comment type="caution">
    <text evidence="2">The sequence shown here is derived from an EMBL/GenBank/DDBJ whole genome shotgun (WGS) entry which is preliminary data.</text>
</comment>
<evidence type="ECO:0000313" key="2">
    <source>
        <dbReference type="EMBL" id="KAL2271780.1"/>
    </source>
</evidence>
<gene>
    <name evidence="2" type="ORF">VTJ83DRAFT_1151</name>
</gene>
<evidence type="ECO:0000256" key="1">
    <source>
        <dbReference type="SAM" id="MobiDB-lite"/>
    </source>
</evidence>
<keyword evidence="3" id="KW-1185">Reference proteome</keyword>
<feature type="region of interest" description="Disordered" evidence="1">
    <location>
        <begin position="1"/>
        <end position="100"/>
    </location>
</feature>
<dbReference type="Proteomes" id="UP001600064">
    <property type="component" value="Unassembled WGS sequence"/>
</dbReference>
<reference evidence="2 3" key="1">
    <citation type="journal article" date="2024" name="Commun. Biol.">
        <title>Comparative genomic analysis of thermophilic fungi reveals convergent evolutionary adaptations and gene losses.</title>
        <authorList>
            <person name="Steindorff A.S."/>
            <person name="Aguilar-Pontes M.V."/>
            <person name="Robinson A.J."/>
            <person name="Andreopoulos B."/>
            <person name="LaButti K."/>
            <person name="Kuo A."/>
            <person name="Mondo S."/>
            <person name="Riley R."/>
            <person name="Otillar R."/>
            <person name="Haridas S."/>
            <person name="Lipzen A."/>
            <person name="Grimwood J."/>
            <person name="Schmutz J."/>
            <person name="Clum A."/>
            <person name="Reid I.D."/>
            <person name="Moisan M.C."/>
            <person name="Butler G."/>
            <person name="Nguyen T.T.M."/>
            <person name="Dewar K."/>
            <person name="Conant G."/>
            <person name="Drula E."/>
            <person name="Henrissat B."/>
            <person name="Hansel C."/>
            <person name="Singer S."/>
            <person name="Hutchinson M.I."/>
            <person name="de Vries R.P."/>
            <person name="Natvig D.O."/>
            <person name="Powell A.J."/>
            <person name="Tsang A."/>
            <person name="Grigoriev I.V."/>
        </authorList>
    </citation>
    <scope>NUCLEOTIDE SEQUENCE [LARGE SCALE GENOMIC DNA]</scope>
    <source>
        <strain evidence="2 3">ATCC 22073</strain>
    </source>
</reference>
<name>A0ABR4DNA8_9PEZI</name>
<proteinExistence type="predicted"/>
<evidence type="ECO:0000313" key="3">
    <source>
        <dbReference type="Proteomes" id="UP001600064"/>
    </source>
</evidence>
<protein>
    <submittedName>
        <fullName evidence="2">Uncharacterized protein</fullName>
    </submittedName>
</protein>
<accession>A0ABR4DNA8</accession>
<dbReference type="RefSeq" id="XP_070870504.1">
    <property type="nucleotide sequence ID" value="XM_071007279.1"/>
</dbReference>